<dbReference type="Proteomes" id="UP001596039">
    <property type="component" value="Unassembled WGS sequence"/>
</dbReference>
<feature type="region of interest" description="Disordered" evidence="1">
    <location>
        <begin position="1"/>
        <end position="47"/>
    </location>
</feature>
<evidence type="ECO:0000259" key="2">
    <source>
        <dbReference type="Pfam" id="PF13619"/>
    </source>
</evidence>
<proteinExistence type="predicted"/>
<protein>
    <submittedName>
        <fullName evidence="3">KTSC domain-containing protein</fullName>
    </submittedName>
</protein>
<accession>A0ABW0NNC5</accession>
<comment type="caution">
    <text evidence="3">The sequence shown here is derived from an EMBL/GenBank/DDBJ whole genome shotgun (WGS) entry which is preliminary data.</text>
</comment>
<feature type="domain" description="KTSC" evidence="2">
    <location>
        <begin position="97"/>
        <end position="153"/>
    </location>
</feature>
<reference evidence="4" key="1">
    <citation type="journal article" date="2019" name="Int. J. Syst. Evol. Microbiol.">
        <title>The Global Catalogue of Microorganisms (GCM) 10K type strain sequencing project: providing services to taxonomists for standard genome sequencing and annotation.</title>
        <authorList>
            <consortium name="The Broad Institute Genomics Platform"/>
            <consortium name="The Broad Institute Genome Sequencing Center for Infectious Disease"/>
            <person name="Wu L."/>
            <person name="Ma J."/>
        </authorList>
    </citation>
    <scope>NUCLEOTIDE SEQUENCE [LARGE SCALE GENOMIC DNA]</scope>
    <source>
        <strain evidence="4">CGMCC 4.6997</strain>
    </source>
</reference>
<evidence type="ECO:0000256" key="1">
    <source>
        <dbReference type="SAM" id="MobiDB-lite"/>
    </source>
</evidence>
<dbReference type="EMBL" id="JBHSMG010000001">
    <property type="protein sequence ID" value="MFC5502040.1"/>
    <property type="molecule type" value="Genomic_DNA"/>
</dbReference>
<evidence type="ECO:0000313" key="3">
    <source>
        <dbReference type="EMBL" id="MFC5502040.1"/>
    </source>
</evidence>
<name>A0ABW0NNC5_9MICO</name>
<keyword evidence="4" id="KW-1185">Reference proteome</keyword>
<feature type="compositionally biased region" description="Basic and acidic residues" evidence="1">
    <location>
        <begin position="36"/>
        <end position="47"/>
    </location>
</feature>
<organism evidence="3 4">
    <name type="scientific">Lysinimonas soli</name>
    <dbReference type="NCBI Taxonomy" id="1074233"/>
    <lineage>
        <taxon>Bacteria</taxon>
        <taxon>Bacillati</taxon>
        <taxon>Actinomycetota</taxon>
        <taxon>Actinomycetes</taxon>
        <taxon>Micrococcales</taxon>
        <taxon>Microbacteriaceae</taxon>
        <taxon>Lysinimonas</taxon>
    </lineage>
</organism>
<evidence type="ECO:0000313" key="4">
    <source>
        <dbReference type="Proteomes" id="UP001596039"/>
    </source>
</evidence>
<dbReference type="InterPro" id="IPR025309">
    <property type="entry name" value="KTSC_dom"/>
</dbReference>
<dbReference type="Pfam" id="PF13619">
    <property type="entry name" value="KTSC"/>
    <property type="match status" value="1"/>
</dbReference>
<gene>
    <name evidence="3" type="ORF">ACFPJ4_07285</name>
</gene>
<dbReference type="RefSeq" id="WP_386739698.1">
    <property type="nucleotide sequence ID" value="NZ_JBHSMG010000001.1"/>
</dbReference>
<sequence>MSTTIEGASIRHVPTIGRKSVAESAAGSRQASHPLKGVDEADPREYGSVHQTAGATFRVPVGRVAGEHDAGVRGSGGLLDEVAWTMDSFIRRSPLRSSVIAAVGYDPDTAELEVEFRSGDVYRYYAVPASVHRALVEADSPGAYFNRRISDHYPTRQQY</sequence>